<dbReference type="PANTHER" id="PTHR46720">
    <property type="entry name" value="HYDROXYLASE, PUTATIVE (AFU_ORTHOLOGUE AFUA_3G01460)-RELATED"/>
    <property type="match status" value="1"/>
</dbReference>
<keyword evidence="2" id="KW-0274">FAD</keyword>
<dbReference type="GO" id="GO:0003677">
    <property type="term" value="F:DNA binding"/>
    <property type="evidence" value="ECO:0007669"/>
    <property type="project" value="InterPro"/>
</dbReference>
<dbReference type="PANTHER" id="PTHR46720:SF3">
    <property type="entry name" value="FAD-BINDING DOMAIN-CONTAINING PROTEIN-RELATED"/>
    <property type="match status" value="1"/>
</dbReference>
<keyword evidence="9" id="KW-1185">Reference proteome</keyword>
<keyword evidence="1" id="KW-0285">Flavoprotein</keyword>
<evidence type="ECO:0000256" key="5">
    <source>
        <dbReference type="SAM" id="Phobius"/>
    </source>
</evidence>
<dbReference type="Pfam" id="PF04082">
    <property type="entry name" value="Fungal_trans"/>
    <property type="match status" value="1"/>
</dbReference>
<evidence type="ECO:0000256" key="3">
    <source>
        <dbReference type="ARBA" id="ARBA00023002"/>
    </source>
</evidence>
<evidence type="ECO:0000259" key="7">
    <source>
        <dbReference type="Pfam" id="PF04082"/>
    </source>
</evidence>
<evidence type="ECO:0000259" key="6">
    <source>
        <dbReference type="Pfam" id="PF01494"/>
    </source>
</evidence>
<dbReference type="AlphaFoldDB" id="W9C7L1"/>
<dbReference type="InterPro" id="IPR002938">
    <property type="entry name" value="FAD-bd"/>
</dbReference>
<dbReference type="EMBL" id="AYSA01000364">
    <property type="protein sequence ID" value="ESZ92757.1"/>
    <property type="molecule type" value="Genomic_DNA"/>
</dbReference>
<dbReference type="STRING" id="1432307.W9C7L1"/>
<dbReference type="InterPro" id="IPR051104">
    <property type="entry name" value="FAD_monoxygenase"/>
</dbReference>
<evidence type="ECO:0008006" key="10">
    <source>
        <dbReference type="Google" id="ProtNLM"/>
    </source>
</evidence>
<dbReference type="Proteomes" id="UP000019487">
    <property type="component" value="Unassembled WGS sequence"/>
</dbReference>
<feature type="domain" description="Xylanolytic transcriptional activator regulatory" evidence="7">
    <location>
        <begin position="732"/>
        <end position="891"/>
    </location>
</feature>
<evidence type="ECO:0000256" key="1">
    <source>
        <dbReference type="ARBA" id="ARBA00022630"/>
    </source>
</evidence>
<proteinExistence type="predicted"/>
<feature type="domain" description="FAD-binding" evidence="6">
    <location>
        <begin position="192"/>
        <end position="401"/>
    </location>
</feature>
<keyword evidence="5" id="KW-0812">Transmembrane</keyword>
<sequence>MVPTEETSNSKLSIAIIGGGLGGLALSIGLLPYRDHLTITIYEAAPRFAEIGAGIASGPNAVNVLGLISPDILKGYRKCATFNETRDRDNAWLTFRYGMDRKGEGGSGEGEGKKLDWIWNIGEKGRPLGEISQVLVREGIKRRSCVHRAMFLDEMAALIPDGMARFGKKLSTVEELDTYGDGKGLKLTFKDGETAMADVVIGCDGIKSATRKFVMGNQSIEPKFADIYAYRAMVPSDVARKAIGDDLALNGQLYLGYGGYMISYPVEHGDLINMVALKKAEGMEWNKENWLIPATKEEMLSDLEGFETKLVQLITEYGTRDKWGLFDLPHAEKYYRGRTCLMGDAAHASTPHLGAGSGMAFEDAYILSRLFEGVRNKDDVENALRAYDAVRRPRSQKLVRDSRRTGDIISFSDDEFGDDMGRIPHEVDLLYEWVWDYDIEGSLLEAKQLSGILWPKFLTALHFRVTNVKCAYPHTPPLDIYDGMKLCILDNGFTVAIFVINAFSDQMLPEDIQNLAQVGVIDRCLNPGKEEGRGNHATLVQDRNEPAIKDIPTLQSAQETGTSVQESHGPVTIQYEQTSNNATASDIPSQDPRMQFNFLLHYTKPGKGSLLKFFGKPTTTNIPTPINSSAISSSFVPSFPVPNLSSELDNFMQSVALPILDEYIWSSEINTPQINPSIQYSPQLEYRLQELRSKLITTQQKLFEHSDGDVPYFSEEMRSVLFTVTNLVDFTQLFFDHWYPNCPIIHQPTYNLETVSLPLLFVVFLIGAAYSSPRDTASLAVSCGALCEDFVFEDDDLKSLLRTERGGEDSASLQIVQAAFLVSVLQNWQNGPLARTRMCNRRYCEVVNIARILGLTSSRNMYATGIYPFDWIGYVEAEAKVRVMTLIYLVDSHYTLFNKFPPRLMIGEMIGDISSSDEAFAATDALVCEGYLIGTNEESRASLATSIEWLMGDEWDPIHHHGLTTLNLFTFLNCK</sequence>
<keyword evidence="5" id="KW-0472">Membrane</keyword>
<evidence type="ECO:0000313" key="8">
    <source>
        <dbReference type="EMBL" id="ESZ92757.1"/>
    </source>
</evidence>
<keyword evidence="3" id="KW-0560">Oxidoreductase</keyword>
<evidence type="ECO:0000256" key="2">
    <source>
        <dbReference type="ARBA" id="ARBA00022827"/>
    </source>
</evidence>
<evidence type="ECO:0000313" key="9">
    <source>
        <dbReference type="Proteomes" id="UP000019487"/>
    </source>
</evidence>
<organism evidence="8 9">
    <name type="scientific">Sclerotinia borealis (strain F-4128)</name>
    <dbReference type="NCBI Taxonomy" id="1432307"/>
    <lineage>
        <taxon>Eukaryota</taxon>
        <taxon>Fungi</taxon>
        <taxon>Dikarya</taxon>
        <taxon>Ascomycota</taxon>
        <taxon>Pezizomycotina</taxon>
        <taxon>Leotiomycetes</taxon>
        <taxon>Helotiales</taxon>
        <taxon>Sclerotiniaceae</taxon>
        <taxon>Sclerotinia</taxon>
    </lineage>
</organism>
<dbReference type="GO" id="GO:0008270">
    <property type="term" value="F:zinc ion binding"/>
    <property type="evidence" value="ECO:0007669"/>
    <property type="project" value="InterPro"/>
</dbReference>
<keyword evidence="4" id="KW-0539">Nucleus</keyword>
<dbReference type="CDD" id="cd12148">
    <property type="entry name" value="fungal_TF_MHR"/>
    <property type="match status" value="1"/>
</dbReference>
<name>W9C7L1_SCLBF</name>
<gene>
    <name evidence="8" type="ORF">SBOR_6869</name>
</gene>
<dbReference type="InterPro" id="IPR036188">
    <property type="entry name" value="FAD/NAD-bd_sf"/>
</dbReference>
<protein>
    <recommendedName>
        <fullName evidence="10">FAD-binding domain-containing protein</fullName>
    </recommendedName>
</protein>
<dbReference type="Gene3D" id="3.50.50.60">
    <property type="entry name" value="FAD/NAD(P)-binding domain"/>
    <property type="match status" value="1"/>
</dbReference>
<dbReference type="OrthoDB" id="417877at2759"/>
<feature type="transmembrane region" description="Helical" evidence="5">
    <location>
        <begin position="12"/>
        <end position="33"/>
    </location>
</feature>
<keyword evidence="5" id="KW-1133">Transmembrane helix</keyword>
<dbReference type="GO" id="GO:0071949">
    <property type="term" value="F:FAD binding"/>
    <property type="evidence" value="ECO:0007669"/>
    <property type="project" value="InterPro"/>
</dbReference>
<dbReference type="HOGENOM" id="CLU_304643_0_0_1"/>
<accession>W9C7L1</accession>
<reference evidence="8 9" key="1">
    <citation type="journal article" date="2014" name="Genome Announc.">
        <title>Draft genome sequence of Sclerotinia borealis, a psychrophilic plant pathogenic fungus.</title>
        <authorList>
            <person name="Mardanov A.V."/>
            <person name="Beletsky A.V."/>
            <person name="Kadnikov V.V."/>
            <person name="Ignatov A.N."/>
            <person name="Ravin N.V."/>
        </authorList>
    </citation>
    <scope>NUCLEOTIDE SEQUENCE [LARGE SCALE GENOMIC DNA]</scope>
    <source>
        <strain evidence="9">F-4157</strain>
    </source>
</reference>
<dbReference type="SUPFAM" id="SSF51905">
    <property type="entry name" value="FAD/NAD(P)-binding domain"/>
    <property type="match status" value="1"/>
</dbReference>
<dbReference type="PRINTS" id="PR00420">
    <property type="entry name" value="RNGMNOXGNASE"/>
</dbReference>
<dbReference type="InterPro" id="IPR007219">
    <property type="entry name" value="XnlR_reg_dom"/>
</dbReference>
<comment type="caution">
    <text evidence="8">The sequence shown here is derived from an EMBL/GenBank/DDBJ whole genome shotgun (WGS) entry which is preliminary data.</text>
</comment>
<dbReference type="GO" id="GO:0016491">
    <property type="term" value="F:oxidoreductase activity"/>
    <property type="evidence" value="ECO:0007669"/>
    <property type="project" value="UniProtKB-KW"/>
</dbReference>
<dbReference type="SUPFAM" id="SSF54373">
    <property type="entry name" value="FAD-linked reductases, C-terminal domain"/>
    <property type="match status" value="1"/>
</dbReference>
<dbReference type="Pfam" id="PF01494">
    <property type="entry name" value="FAD_binding_3"/>
    <property type="match status" value="1"/>
</dbReference>
<dbReference type="GO" id="GO:0006351">
    <property type="term" value="P:DNA-templated transcription"/>
    <property type="evidence" value="ECO:0007669"/>
    <property type="project" value="InterPro"/>
</dbReference>
<evidence type="ECO:0000256" key="4">
    <source>
        <dbReference type="ARBA" id="ARBA00023242"/>
    </source>
</evidence>
<dbReference type="GO" id="GO:0044550">
    <property type="term" value="P:secondary metabolite biosynthetic process"/>
    <property type="evidence" value="ECO:0007669"/>
    <property type="project" value="TreeGrafter"/>
</dbReference>